<name>A0A654DT11_SPHMU</name>
<protein>
    <submittedName>
        <fullName evidence="1">Uncharacterized protein</fullName>
    </submittedName>
</protein>
<reference evidence="1 2" key="1">
    <citation type="submission" date="2019-10" db="EMBL/GenBank/DDBJ databases">
        <authorList>
            <person name="Karimi E."/>
        </authorList>
    </citation>
    <scope>NUCLEOTIDE SEQUENCE [LARGE SCALE GENOMIC DNA]</scope>
    <source>
        <strain evidence="1 2">Sphingobacterium sp. 8BC</strain>
    </source>
</reference>
<evidence type="ECO:0000313" key="2">
    <source>
        <dbReference type="Proteomes" id="UP000432350"/>
    </source>
</evidence>
<dbReference type="EMBL" id="CABWMV010000028">
    <property type="protein sequence ID" value="VXD08342.1"/>
    <property type="molecule type" value="Genomic_DNA"/>
</dbReference>
<accession>A0A654DT11</accession>
<dbReference type="Proteomes" id="UP000432350">
    <property type="component" value="Unassembled WGS sequence"/>
</dbReference>
<sequence>MQDGNRCAQRFIDAMNHEQPDFIISLSDFCVPKGDILPHFFKS</sequence>
<dbReference type="AlphaFoldDB" id="A0A654DT11"/>
<proteinExistence type="predicted"/>
<gene>
    <name evidence="1" type="ORF">SPHINGO8BC_90469</name>
</gene>
<organism evidence="1 2">
    <name type="scientific">Sphingobacterium multivorum</name>
    <dbReference type="NCBI Taxonomy" id="28454"/>
    <lineage>
        <taxon>Bacteria</taxon>
        <taxon>Pseudomonadati</taxon>
        <taxon>Bacteroidota</taxon>
        <taxon>Sphingobacteriia</taxon>
        <taxon>Sphingobacteriales</taxon>
        <taxon>Sphingobacteriaceae</taxon>
        <taxon>Sphingobacterium</taxon>
    </lineage>
</organism>
<evidence type="ECO:0000313" key="1">
    <source>
        <dbReference type="EMBL" id="VXD08342.1"/>
    </source>
</evidence>